<dbReference type="Proteomes" id="UP000316778">
    <property type="component" value="Unassembled WGS sequence"/>
</dbReference>
<feature type="transmembrane region" description="Helical" evidence="10">
    <location>
        <begin position="386"/>
        <end position="405"/>
    </location>
</feature>
<keyword evidence="7 10" id="KW-0472">Membrane</keyword>
<reference evidence="14 15" key="1">
    <citation type="journal article" date="2013" name="Stand. Genomic Sci.">
        <title>Genomic Encyclopedia of Type Strains, Phase I: The one thousand microbial genomes (KMG-I) project.</title>
        <authorList>
            <person name="Kyrpides N.C."/>
            <person name="Woyke T."/>
            <person name="Eisen J.A."/>
            <person name="Garrity G."/>
            <person name="Lilburn T.G."/>
            <person name="Beck B.J."/>
            <person name="Whitman W.B."/>
            <person name="Hugenholtz P."/>
            <person name="Klenk H.P."/>
        </authorList>
    </citation>
    <scope>NUCLEOTIDE SEQUENCE [LARGE SCALE GENOMIC DNA]</scope>
    <source>
        <strain evidence="14 15">DSM 13484</strain>
    </source>
</reference>
<evidence type="ECO:0000259" key="11">
    <source>
        <dbReference type="Pfam" id="PF03779"/>
    </source>
</evidence>
<sequence>MAAPQVYTCPMHPEVKSDKPGNCPKCGMQLVKKNGDGAEHAMHGQGEMKSGDMTEMTRDMRRPWLWTNSLLIMLGLWLVSSPFTFGYLSPYMIWSDVISGILLAVFAAIAFLPQCDFAGRWGACFVGVWLQFAPLIFWAPTSIAFVTDTLVGSLVITFSVLVPMMPGMAHHMEMMKPGPEIPPGWSYNPSTWHQRAPMIIAAFLGWIISRFLAAFQLGYIKDIWEPFFGRGTVAVLTSEVSKSWPISDAGLGATAYTFELLMAWMGGVARWRTMPWMVTFFFILVVPLGVTSIVLVILQPVSVGFWCTLCLLTALIMLIMIPFTIDEVVAMIQFMKRSVREGKSFWRTFWVGGTLDMENKDERTPHYGASLAKTLPAMAWGVRVPWNLLLSAAFGIWLMFSPYALGFQGTLADSDHLVGALVVTFSVIAMAEVVRYIRFLNILLGAWLVVAPFVLQGGKPGTMWNDIVIGLIIITLNIRKGKIKEKYGTYDQSII</sequence>
<keyword evidence="9" id="KW-0676">Redox-active center</keyword>
<feature type="domain" description="Vitamin K epoxide reductase" evidence="12">
    <location>
        <begin position="197"/>
        <end position="325"/>
    </location>
</feature>
<gene>
    <name evidence="14" type="ORF">LX66_5180</name>
</gene>
<dbReference type="GO" id="GO:0048038">
    <property type="term" value="F:quinone binding"/>
    <property type="evidence" value="ECO:0007669"/>
    <property type="project" value="UniProtKB-KW"/>
</dbReference>
<feature type="transmembrane region" description="Helical" evidence="10">
    <location>
        <begin position="143"/>
        <end position="165"/>
    </location>
</feature>
<keyword evidence="5 10" id="KW-1133">Transmembrane helix</keyword>
<feature type="transmembrane region" description="Helical" evidence="10">
    <location>
        <begin position="303"/>
        <end position="325"/>
    </location>
</feature>
<evidence type="ECO:0000313" key="15">
    <source>
        <dbReference type="Proteomes" id="UP000316778"/>
    </source>
</evidence>
<dbReference type="Pfam" id="PF07884">
    <property type="entry name" value="VKOR"/>
    <property type="match status" value="1"/>
</dbReference>
<dbReference type="Pfam" id="PF03779">
    <property type="entry name" value="SPW"/>
    <property type="match status" value="2"/>
</dbReference>
<evidence type="ECO:0000259" key="13">
    <source>
        <dbReference type="Pfam" id="PF19335"/>
    </source>
</evidence>
<evidence type="ECO:0000256" key="9">
    <source>
        <dbReference type="ARBA" id="ARBA00023284"/>
    </source>
</evidence>
<evidence type="ECO:0000256" key="3">
    <source>
        <dbReference type="ARBA" id="ARBA00022692"/>
    </source>
</evidence>
<dbReference type="Gene3D" id="1.20.1440.130">
    <property type="entry name" value="VKOR domain"/>
    <property type="match status" value="1"/>
</dbReference>
<accession>A0A562SMU3</accession>
<dbReference type="RefSeq" id="WP_211366547.1">
    <property type="nucleotide sequence ID" value="NZ_BAAAFY010000006.1"/>
</dbReference>
<dbReference type="AlphaFoldDB" id="A0A562SMU3"/>
<evidence type="ECO:0000256" key="8">
    <source>
        <dbReference type="ARBA" id="ARBA00023157"/>
    </source>
</evidence>
<dbReference type="GO" id="GO:0046872">
    <property type="term" value="F:metal ion binding"/>
    <property type="evidence" value="ECO:0007669"/>
    <property type="project" value="InterPro"/>
</dbReference>
<feature type="domain" description="SPW repeat-containing integral membrane" evidence="11">
    <location>
        <begin position="388"/>
        <end position="477"/>
    </location>
</feature>
<dbReference type="InterPro" id="IPR012932">
    <property type="entry name" value="VKOR"/>
</dbReference>
<feature type="transmembrane region" description="Helical" evidence="10">
    <location>
        <begin position="198"/>
        <end position="220"/>
    </location>
</feature>
<keyword evidence="3 10" id="KW-0812">Transmembrane</keyword>
<evidence type="ECO:0000256" key="5">
    <source>
        <dbReference type="ARBA" id="ARBA00022989"/>
    </source>
</evidence>
<keyword evidence="15" id="KW-1185">Reference proteome</keyword>
<dbReference type="Pfam" id="PF19335">
    <property type="entry name" value="HMBD"/>
    <property type="match status" value="1"/>
</dbReference>
<evidence type="ECO:0000256" key="7">
    <source>
        <dbReference type="ARBA" id="ARBA00023136"/>
    </source>
</evidence>
<name>A0A562SMU3_CHIJA</name>
<dbReference type="GO" id="GO:0016020">
    <property type="term" value="C:membrane"/>
    <property type="evidence" value="ECO:0007669"/>
    <property type="project" value="UniProtKB-SubCell"/>
</dbReference>
<organism evidence="14 15">
    <name type="scientific">Chitinophaga japonensis</name>
    <name type="common">Flexibacter japonensis</name>
    <dbReference type="NCBI Taxonomy" id="104662"/>
    <lineage>
        <taxon>Bacteria</taxon>
        <taxon>Pseudomonadati</taxon>
        <taxon>Bacteroidota</taxon>
        <taxon>Chitinophagia</taxon>
        <taxon>Chitinophagales</taxon>
        <taxon>Chitinophagaceae</taxon>
        <taxon>Chitinophaga</taxon>
    </lineage>
</organism>
<feature type="transmembrane region" description="Helical" evidence="10">
    <location>
        <begin position="439"/>
        <end position="455"/>
    </location>
</feature>
<feature type="domain" description="SPW repeat-containing integral membrane" evidence="11">
    <location>
        <begin position="66"/>
        <end position="159"/>
    </location>
</feature>
<dbReference type="InterPro" id="IPR005530">
    <property type="entry name" value="SPW"/>
</dbReference>
<evidence type="ECO:0000259" key="12">
    <source>
        <dbReference type="Pfam" id="PF07884"/>
    </source>
</evidence>
<feature type="transmembrane region" description="Helical" evidence="10">
    <location>
        <begin position="91"/>
        <end position="112"/>
    </location>
</feature>
<feature type="transmembrane region" description="Helical" evidence="10">
    <location>
        <begin position="276"/>
        <end position="297"/>
    </location>
</feature>
<feature type="domain" description="Heavy metal binding" evidence="13">
    <location>
        <begin position="6"/>
        <end position="33"/>
    </location>
</feature>
<evidence type="ECO:0000256" key="10">
    <source>
        <dbReference type="SAM" id="Phobius"/>
    </source>
</evidence>
<dbReference type="CDD" id="cd12919">
    <property type="entry name" value="VKOR_2"/>
    <property type="match status" value="1"/>
</dbReference>
<proteinExistence type="inferred from homology"/>
<evidence type="ECO:0000256" key="2">
    <source>
        <dbReference type="ARBA" id="ARBA00006214"/>
    </source>
</evidence>
<keyword evidence="4" id="KW-0874">Quinone</keyword>
<dbReference type="InterPro" id="IPR045800">
    <property type="entry name" value="HMBD"/>
</dbReference>
<evidence type="ECO:0000256" key="1">
    <source>
        <dbReference type="ARBA" id="ARBA00004141"/>
    </source>
</evidence>
<comment type="caution">
    <text evidence="14">The sequence shown here is derived from an EMBL/GenBank/DDBJ whole genome shotgun (WGS) entry which is preliminary data.</text>
</comment>
<dbReference type="InterPro" id="IPR038354">
    <property type="entry name" value="VKOR_sf"/>
</dbReference>
<dbReference type="EMBL" id="VLLG01000006">
    <property type="protein sequence ID" value="TWI82605.1"/>
    <property type="molecule type" value="Genomic_DNA"/>
</dbReference>
<comment type="subcellular location">
    <subcellularLocation>
        <location evidence="1">Membrane</location>
        <topology evidence="1">Multi-pass membrane protein</topology>
    </subcellularLocation>
</comment>
<feature type="transmembrane region" description="Helical" evidence="10">
    <location>
        <begin position="65"/>
        <end position="85"/>
    </location>
</feature>
<feature type="transmembrane region" description="Helical" evidence="10">
    <location>
        <begin position="249"/>
        <end position="269"/>
    </location>
</feature>
<evidence type="ECO:0000313" key="14">
    <source>
        <dbReference type="EMBL" id="TWI82605.1"/>
    </source>
</evidence>
<feature type="transmembrane region" description="Helical" evidence="10">
    <location>
        <begin position="417"/>
        <end position="434"/>
    </location>
</feature>
<feature type="transmembrane region" description="Helical" evidence="10">
    <location>
        <begin position="461"/>
        <end position="478"/>
    </location>
</feature>
<evidence type="ECO:0000256" key="6">
    <source>
        <dbReference type="ARBA" id="ARBA00023002"/>
    </source>
</evidence>
<comment type="similarity">
    <text evidence="2">Belongs to the VKOR family.</text>
</comment>
<keyword evidence="6" id="KW-0560">Oxidoreductase</keyword>
<evidence type="ECO:0000256" key="4">
    <source>
        <dbReference type="ARBA" id="ARBA00022719"/>
    </source>
</evidence>
<protein>
    <submittedName>
        <fullName evidence="14">SPW repeat-containing protein</fullName>
    </submittedName>
</protein>
<dbReference type="GO" id="GO:0016491">
    <property type="term" value="F:oxidoreductase activity"/>
    <property type="evidence" value="ECO:0007669"/>
    <property type="project" value="UniProtKB-KW"/>
</dbReference>
<feature type="transmembrane region" description="Helical" evidence="10">
    <location>
        <begin position="119"/>
        <end position="137"/>
    </location>
</feature>
<keyword evidence="8" id="KW-1015">Disulfide bond</keyword>